<feature type="transmembrane region" description="Helical" evidence="1">
    <location>
        <begin position="69"/>
        <end position="91"/>
    </location>
</feature>
<name>K2N4W5_9HYPH</name>
<feature type="transmembrane region" description="Helical" evidence="1">
    <location>
        <begin position="222"/>
        <end position="250"/>
    </location>
</feature>
<keyword evidence="1" id="KW-0472">Membrane</keyword>
<dbReference type="eggNOG" id="COG5473">
    <property type="taxonomic scope" value="Bacteria"/>
</dbReference>
<keyword evidence="3" id="KW-1185">Reference proteome</keyword>
<keyword evidence="1" id="KW-1133">Transmembrane helix</keyword>
<dbReference type="RefSeq" id="WP_008596311.1">
    <property type="nucleotide sequence ID" value="NZ_AMRM01000008.1"/>
</dbReference>
<reference evidence="2 3" key="1">
    <citation type="journal article" date="2012" name="J. Bacteriol.">
        <title>Genome Sequence of Nitratireductor pacificus Type Strain pht-3B.</title>
        <authorList>
            <person name="Lai Q."/>
            <person name="Li G."/>
            <person name="Shao Z."/>
        </authorList>
    </citation>
    <scope>NUCLEOTIDE SEQUENCE [LARGE SCALE GENOMIC DNA]</scope>
    <source>
        <strain evidence="3">pht-3B</strain>
    </source>
</reference>
<dbReference type="EMBL" id="AMRM01000008">
    <property type="protein sequence ID" value="EKF19233.1"/>
    <property type="molecule type" value="Genomic_DNA"/>
</dbReference>
<dbReference type="PATRIC" id="fig|391937.3.peg.1826"/>
<evidence type="ECO:0000313" key="3">
    <source>
        <dbReference type="Proteomes" id="UP000006786"/>
    </source>
</evidence>
<organism evidence="2 3">
    <name type="scientific">Nitratireductor pacificus pht-3B</name>
    <dbReference type="NCBI Taxonomy" id="391937"/>
    <lineage>
        <taxon>Bacteria</taxon>
        <taxon>Pseudomonadati</taxon>
        <taxon>Pseudomonadota</taxon>
        <taxon>Alphaproteobacteria</taxon>
        <taxon>Hyphomicrobiales</taxon>
        <taxon>Phyllobacteriaceae</taxon>
        <taxon>Nitratireductor</taxon>
    </lineage>
</organism>
<feature type="transmembrane region" description="Helical" evidence="1">
    <location>
        <begin position="116"/>
        <end position="137"/>
    </location>
</feature>
<evidence type="ECO:0000256" key="1">
    <source>
        <dbReference type="SAM" id="Phobius"/>
    </source>
</evidence>
<feature type="transmembrane region" description="Helical" evidence="1">
    <location>
        <begin position="169"/>
        <end position="193"/>
    </location>
</feature>
<comment type="caution">
    <text evidence="2">The sequence shown here is derived from an EMBL/GenBank/DDBJ whole genome shotgun (WGS) entry which is preliminary data.</text>
</comment>
<proteinExistence type="predicted"/>
<dbReference type="Proteomes" id="UP000006786">
    <property type="component" value="Unassembled WGS sequence"/>
</dbReference>
<dbReference type="STRING" id="391937.NA2_08886"/>
<sequence>MAGFHVMAGTEDTMALPTVRSITTSDVIDALGRGLDDFWQKPSHYAFLCIIYPLVGVVLIYWASGANALPLLFPLASGFALLGPFAAIGLYEISRRREQGLDTSWRHAFEVLKSPAIPSIMAVGGMLFIIFVAWLLVAQGLYVRLFGPEAPVSASAFFERVFTTPEGSMLMVLGNGIGLIFALAVLITTSIAFPMLVDRDCGAVAAVLTSIRAAGRNPLPMLLWGIVVAGALIVGSLPLFAGLAVVMPILGHATWHLYRKLVV</sequence>
<dbReference type="AlphaFoldDB" id="K2N4W5"/>
<evidence type="ECO:0000313" key="2">
    <source>
        <dbReference type="EMBL" id="EKF19233.1"/>
    </source>
</evidence>
<keyword evidence="1" id="KW-0812">Transmembrane</keyword>
<dbReference type="Pfam" id="PF09955">
    <property type="entry name" value="DUF2189"/>
    <property type="match status" value="1"/>
</dbReference>
<feature type="transmembrane region" description="Helical" evidence="1">
    <location>
        <begin position="45"/>
        <end position="63"/>
    </location>
</feature>
<dbReference type="InterPro" id="IPR018692">
    <property type="entry name" value="DUF2189"/>
</dbReference>
<protein>
    <submittedName>
        <fullName evidence="2">Cytochrome c oxidase subunit I</fullName>
    </submittedName>
</protein>
<dbReference type="OrthoDB" id="9809543at2"/>
<gene>
    <name evidence="2" type="ORF">NA2_08886</name>
</gene>
<accession>K2N4W5</accession>